<gene>
    <name evidence="3" type="ORF">HJC23_008189</name>
</gene>
<evidence type="ECO:0000313" key="3">
    <source>
        <dbReference type="EMBL" id="KAL3786593.1"/>
    </source>
</evidence>
<feature type="compositionally biased region" description="Basic and acidic residues" evidence="1">
    <location>
        <begin position="765"/>
        <end position="776"/>
    </location>
</feature>
<proteinExistence type="predicted"/>
<feature type="region of interest" description="Disordered" evidence="1">
    <location>
        <begin position="619"/>
        <end position="667"/>
    </location>
</feature>
<feature type="compositionally biased region" description="Low complexity" evidence="1">
    <location>
        <begin position="314"/>
        <end position="324"/>
    </location>
</feature>
<evidence type="ECO:0000313" key="4">
    <source>
        <dbReference type="Proteomes" id="UP001516023"/>
    </source>
</evidence>
<feature type="region of interest" description="Disordered" evidence="1">
    <location>
        <begin position="431"/>
        <end position="457"/>
    </location>
</feature>
<name>A0ABD3PEU1_9STRA</name>
<feature type="compositionally biased region" description="Low complexity" evidence="1">
    <location>
        <begin position="100"/>
        <end position="111"/>
    </location>
</feature>
<comment type="caution">
    <text evidence="3">The sequence shown here is derived from an EMBL/GenBank/DDBJ whole genome shotgun (WGS) entry which is preliminary data.</text>
</comment>
<protein>
    <recommendedName>
        <fullName evidence="2">FH2 domain-containing protein</fullName>
    </recommendedName>
</protein>
<feature type="compositionally biased region" description="Basic and acidic residues" evidence="1">
    <location>
        <begin position="185"/>
        <end position="197"/>
    </location>
</feature>
<feature type="region of interest" description="Disordered" evidence="1">
    <location>
        <begin position="1"/>
        <end position="197"/>
    </location>
</feature>
<dbReference type="Gene3D" id="1.20.58.2220">
    <property type="entry name" value="Formin, FH2 domain"/>
    <property type="match status" value="1"/>
</dbReference>
<sequence length="1963" mass="217365">MAETRESRLRSYHARKMAERMAVRAAGQSQSQPQPQPQRQQPPPPLERVEDNSFPPRQHAGKERSLLGPRRSQHDNDHDDDDDRFFGNSPSRQPNVVDEATTTASRTTPSTNGGLSGNIPEIRSVVRDFTAATKRDGVVNDHASNRTTNTTQRTKPNHHSNTIIVTEPTDDRPPPTQSSSSSSRLRSETRTIDKAEMKRIFAARRRRAQIEMVHDASHDASSSRHDDATPQPRAAQRRTVATATSVDSLTSLHRFAAAPFPPSPRSRSGKGSSHGHGGGGSSLNSRRALELYLGRHLGGNNNSNNSVGVGGNGSHASGGSSHSHGSGGDGGSSDSTRNRGGRREQSGPVGAMGPSRNEEGEAVLSPVKEESVRRVVEGRHTNDGQNGVGASDADAALDNLVHDRRRGEDERNANPSKSEKTVRFVSPLERRRMTRPQCSPPRSRIPPKMPEQTTVQSDTGEIVKEETMDVDEEDVEFMLFVAGLKREVAGDHTELWAGFQSLMGRPADQFTPLYPSVASDGGDSADTKKKRRVRMDPQTQAALTLIHKALANNERVKSGFMTTSSQLVNDKQVKKDRAQQQTRIVLEEEKKNVELELRAPSLVNSLYGSSLRSVDVTLSRSAVSPSNTSMSSKISEKKNSSINGTLEKKDSSLTDSSVVSEKDSKQRPTWINSYKKKKSLYLSAYASSHPNKDKGSPNISPSSSNSSSLKPASSLNSSLKLSPINQSRRTSIHTGNNGAKSKMPSWLEALKKKQKSLRMKQMPSSHEEEAVLDDRPSTLLLSPRKRPKFTPPSTPEPVTATPWAHVQLRSTPKKENVVIVAAKTDAEEKSIHGEGEQVQRQEDRLPSLFSAGDSINLDELPSSAFAIQEETATFPLLGPQGSKEEEDPRKVVIVGKSCIVTANCLSGERKATVMWWCHRSEIRSLTLNVEATGVNLAITNGRPSVPLAFPSADVCLSFAQFFLRGPQKSKEPKSLVQKPAEQQRSEEQPTVSPNNDEDTSTLTPDEESLIDKYRKFPHRDRPKLKLTCLSPRGEPEEVEVALSPRVSDANAVDTTVPEKYRKMIQMGIPPDAVRHKMTMEGVDPAIVDRVLDSNEASPHEMKDGNGSSLSGEEEFVASKYRKMLKMKVPTEAVRHKMMSEGVDARIIDAVLNGPTEVEDSNVLSEEEEVVASKYRKMLKMRVPPEAVRHKMTSEGVDPKIIESVLAPSPEAEIETSSNQLSTEEEVIASKYRKMLKMKIPLDAVKHKMTQDSVDLKIVSTIVREAIPEDTEEAPTSSIPKQKAKSDVPTLTEEEEKEASKYRRMIKVCIPKESIRHAMKKDGASDKIVEAVLGKEWLEEKSAPNASKSKGKTIQLHWTTSNLPPELLQQSIFGKADQKKRKIATINPEESDIKKLEELFQKRDNSKATKLKAAGTEEVGGDMAKLLDLTRANNIAISLKKFNDFTFRSLAETIDDLDPDCKIVGERVQFLPNLLPTPKELQAIKKFKGEDDKLVTAELFFRQLISIKRIQEKVHVMKTMHFFEDHVNDIREGFKTLQEVCNQVMNSEKLIQVLEMVLNIGNLMNEGTLNGGVDAFKFESLSKLSQTKSADGKTTVLDYIVETFIVKGEREALNLTSEFPDIQESNRLSIGDLISEMNSLRKDYNLCKTELTKMKNEQSSKRVTRSMAKKIHDESEVEDPRNALFAAIKARGSKENDGTAENNDPRQALFAAIKNRKKQNEPDEDDKSPASSIEYSRGVQRLQDFLNHSKTVLSFADCDQDAAIRACKGLAVYCGEEGGERAAAPLLQILCDFASSLENAVKKYDARVEAEKRKAVKLAKDKGKENQAKPTPRKLLKASSFQPHVGVTEKVKARSSSKHENSLDARQALFDAIKDNASNKPKRRTVKPARETNSTKQALLADIKSGKKPSELKESRILLVNRMLSEAPASVKRDFLRGVTYENTDDPILKKIYEKESYSPKLSR</sequence>
<dbReference type="InterPro" id="IPR051425">
    <property type="entry name" value="Formin_Homology"/>
</dbReference>
<dbReference type="Pfam" id="PF10152">
    <property type="entry name" value="CCDC53"/>
    <property type="match status" value="3"/>
</dbReference>
<feature type="compositionally biased region" description="Low complexity" evidence="1">
    <location>
        <begin position="294"/>
        <end position="307"/>
    </location>
</feature>
<dbReference type="PANTHER" id="PTHR45725">
    <property type="entry name" value="FORMIN HOMOLOGY 2 FAMILY MEMBER"/>
    <property type="match status" value="1"/>
</dbReference>
<dbReference type="InterPro" id="IPR019309">
    <property type="entry name" value="WASHC3"/>
</dbReference>
<dbReference type="SMART" id="SM00498">
    <property type="entry name" value="FH2"/>
    <property type="match status" value="1"/>
</dbReference>
<feature type="region of interest" description="Disordered" evidence="1">
    <location>
        <begin position="1817"/>
        <end position="1839"/>
    </location>
</feature>
<accession>A0ABD3PEU1</accession>
<feature type="region of interest" description="Disordered" evidence="1">
    <location>
        <begin position="1654"/>
        <end position="1677"/>
    </location>
</feature>
<evidence type="ECO:0000259" key="2">
    <source>
        <dbReference type="PROSITE" id="PS51444"/>
    </source>
</evidence>
<dbReference type="Proteomes" id="UP001516023">
    <property type="component" value="Unassembled WGS sequence"/>
</dbReference>
<dbReference type="InterPro" id="IPR042201">
    <property type="entry name" value="FH2_Formin_sf"/>
</dbReference>
<feature type="region of interest" description="Disordered" evidence="1">
    <location>
        <begin position="212"/>
        <end position="371"/>
    </location>
</feature>
<feature type="region of interest" description="Disordered" evidence="1">
    <location>
        <begin position="687"/>
        <end position="799"/>
    </location>
</feature>
<feature type="compositionally biased region" description="Pro residues" evidence="1">
    <location>
        <begin position="34"/>
        <end position="46"/>
    </location>
</feature>
<feature type="compositionally biased region" description="Polar residues" evidence="1">
    <location>
        <begin position="619"/>
        <end position="628"/>
    </location>
</feature>
<feature type="region of interest" description="Disordered" evidence="1">
    <location>
        <begin position="1266"/>
        <end position="1298"/>
    </location>
</feature>
<feature type="region of interest" description="Disordered" evidence="1">
    <location>
        <begin position="513"/>
        <end position="534"/>
    </location>
</feature>
<feature type="compositionally biased region" description="Gly residues" evidence="1">
    <location>
        <begin position="272"/>
        <end position="281"/>
    </location>
</feature>
<feature type="region of interest" description="Disordered" evidence="1">
    <location>
        <begin position="403"/>
        <end position="422"/>
    </location>
</feature>
<dbReference type="SUPFAM" id="SSF101447">
    <property type="entry name" value="Formin homology 2 domain (FH2 domain)"/>
    <property type="match status" value="1"/>
</dbReference>
<dbReference type="InterPro" id="IPR015425">
    <property type="entry name" value="FH2_Formin"/>
</dbReference>
<feature type="domain" description="FH2" evidence="2">
    <location>
        <begin position="1342"/>
        <end position="1822"/>
    </location>
</feature>
<dbReference type="Pfam" id="PF02181">
    <property type="entry name" value="FH2"/>
    <property type="match status" value="1"/>
</dbReference>
<feature type="region of interest" description="Disordered" evidence="1">
    <location>
        <begin position="969"/>
        <end position="1016"/>
    </location>
</feature>
<feature type="compositionally biased region" description="Basic and acidic residues" evidence="1">
    <location>
        <begin position="1817"/>
        <end position="1826"/>
    </location>
</feature>
<feature type="compositionally biased region" description="Acidic residues" evidence="1">
    <location>
        <begin position="995"/>
        <end position="1008"/>
    </location>
</feature>
<feature type="compositionally biased region" description="Low complexity" evidence="1">
    <location>
        <begin position="233"/>
        <end position="244"/>
    </location>
</feature>
<feature type="compositionally biased region" description="Low complexity" evidence="1">
    <location>
        <begin position="696"/>
        <end position="725"/>
    </location>
</feature>
<feature type="compositionally biased region" description="Polar residues" evidence="1">
    <location>
        <begin position="726"/>
        <end position="739"/>
    </location>
</feature>
<reference evidence="3 4" key="1">
    <citation type="journal article" date="2020" name="G3 (Bethesda)">
        <title>Improved Reference Genome for Cyclotella cryptica CCMP332, a Model for Cell Wall Morphogenesis, Salinity Adaptation, and Lipid Production in Diatoms (Bacillariophyta).</title>
        <authorList>
            <person name="Roberts W.R."/>
            <person name="Downey K.M."/>
            <person name="Ruck E.C."/>
            <person name="Traller J.C."/>
            <person name="Alverson A.J."/>
        </authorList>
    </citation>
    <scope>NUCLEOTIDE SEQUENCE [LARGE SCALE GENOMIC DNA]</scope>
    <source>
        <strain evidence="3 4">CCMP332</strain>
    </source>
</reference>
<keyword evidence="4" id="KW-1185">Reference proteome</keyword>
<feature type="region of interest" description="Disordered" evidence="1">
    <location>
        <begin position="1875"/>
        <end position="1895"/>
    </location>
</feature>
<evidence type="ECO:0000256" key="1">
    <source>
        <dbReference type="SAM" id="MobiDB-lite"/>
    </source>
</evidence>
<dbReference type="EMBL" id="JABMIG020000191">
    <property type="protein sequence ID" value="KAL3786593.1"/>
    <property type="molecule type" value="Genomic_DNA"/>
</dbReference>
<feature type="compositionally biased region" description="Basic and acidic residues" evidence="1">
    <location>
        <begin position="212"/>
        <end position="228"/>
    </location>
</feature>
<feature type="compositionally biased region" description="Polar residues" evidence="1">
    <location>
        <begin position="145"/>
        <end position="164"/>
    </location>
</feature>
<organism evidence="3 4">
    <name type="scientific">Cyclotella cryptica</name>
    <dbReference type="NCBI Taxonomy" id="29204"/>
    <lineage>
        <taxon>Eukaryota</taxon>
        <taxon>Sar</taxon>
        <taxon>Stramenopiles</taxon>
        <taxon>Ochrophyta</taxon>
        <taxon>Bacillariophyta</taxon>
        <taxon>Coscinodiscophyceae</taxon>
        <taxon>Thalassiosirophycidae</taxon>
        <taxon>Stephanodiscales</taxon>
        <taxon>Stephanodiscaceae</taxon>
        <taxon>Cyclotella</taxon>
    </lineage>
</organism>
<dbReference type="PANTHER" id="PTHR45725:SF1">
    <property type="entry name" value="DISHEVELLED ASSOCIATED ACTIVATOR OF MORPHOGENESIS, ISOFORM D"/>
    <property type="match status" value="1"/>
</dbReference>
<dbReference type="PROSITE" id="PS51444">
    <property type="entry name" value="FH2"/>
    <property type="match status" value="1"/>
</dbReference>